<dbReference type="EC" id="3.1.4.58" evidence="2"/>
<evidence type="ECO:0000256" key="2">
    <source>
        <dbReference type="HAMAP-Rule" id="MF_01940"/>
    </source>
</evidence>
<sequence length="181" mass="20665">MRVFFGIELDQATALAIGDWRDRQFSHWARPVPVANFHITLAFAGELSDFDIDTLCLAVDEWVLGSQLPGAALELNQTGFWPAPGLYWLGPSQWPESLDTQASRLRHLVSSVGARRERKRFQPHITLFRRCDRSPPMPAQPPAFTLDYRSIVLFESRQQRDGVSYHALREWPLAAPGRKRP</sequence>
<comment type="function">
    <text evidence="2">Hydrolyzes RNA 2',3'-cyclic phosphodiester to an RNA 2'-phosphomonoester.</text>
</comment>
<name>A0A939DGJ5_9GAMM</name>
<keyword evidence="5" id="KW-1185">Reference proteome</keyword>
<dbReference type="PANTHER" id="PTHR35561">
    <property type="entry name" value="RNA 2',3'-CYCLIC PHOSPHODIESTERASE"/>
    <property type="match status" value="1"/>
</dbReference>
<evidence type="ECO:0000313" key="4">
    <source>
        <dbReference type="EMBL" id="MBN7797664.1"/>
    </source>
</evidence>
<dbReference type="GO" id="GO:0004113">
    <property type="term" value="F:2',3'-cyclic-nucleotide 3'-phosphodiesterase activity"/>
    <property type="evidence" value="ECO:0007669"/>
    <property type="project" value="InterPro"/>
</dbReference>
<feature type="short sequence motif" description="HXTX 1" evidence="2">
    <location>
        <begin position="38"/>
        <end position="41"/>
    </location>
</feature>
<dbReference type="Gene3D" id="3.90.1140.10">
    <property type="entry name" value="Cyclic phosphodiesterase"/>
    <property type="match status" value="1"/>
</dbReference>
<gene>
    <name evidence="4" type="primary">thpR</name>
    <name evidence="4" type="ORF">JYP50_13720</name>
</gene>
<dbReference type="GO" id="GO:0008664">
    <property type="term" value="F:RNA 2',3'-cyclic 3'-phosphodiesterase activity"/>
    <property type="evidence" value="ECO:0007669"/>
    <property type="project" value="UniProtKB-EC"/>
</dbReference>
<dbReference type="EMBL" id="JAFKCZ010000009">
    <property type="protein sequence ID" value="MBN7797664.1"/>
    <property type="molecule type" value="Genomic_DNA"/>
</dbReference>
<dbReference type="AlphaFoldDB" id="A0A939DGJ5"/>
<accession>A0A939DGJ5</accession>
<comment type="catalytic activity">
    <reaction evidence="2">
        <text>a 3'-end 2',3'-cyclophospho-ribonucleotide-RNA + H2O = a 3'-end 2'-phospho-ribonucleotide-RNA + H(+)</text>
        <dbReference type="Rhea" id="RHEA:11828"/>
        <dbReference type="Rhea" id="RHEA-COMP:10464"/>
        <dbReference type="Rhea" id="RHEA-COMP:17353"/>
        <dbReference type="ChEBI" id="CHEBI:15377"/>
        <dbReference type="ChEBI" id="CHEBI:15378"/>
        <dbReference type="ChEBI" id="CHEBI:83064"/>
        <dbReference type="ChEBI" id="CHEBI:173113"/>
        <dbReference type="EC" id="3.1.4.58"/>
    </reaction>
</comment>
<dbReference type="InterPro" id="IPR009097">
    <property type="entry name" value="Cyclic_Pdiesterase"/>
</dbReference>
<evidence type="ECO:0000313" key="5">
    <source>
        <dbReference type="Proteomes" id="UP000664303"/>
    </source>
</evidence>
<dbReference type="HAMAP" id="MF_01940">
    <property type="entry name" value="RNA_CPDase"/>
    <property type="match status" value="1"/>
</dbReference>
<evidence type="ECO:0000256" key="1">
    <source>
        <dbReference type="ARBA" id="ARBA00022801"/>
    </source>
</evidence>
<feature type="active site" description="Proton donor" evidence="2">
    <location>
        <position position="38"/>
    </location>
</feature>
<dbReference type="InterPro" id="IPR004175">
    <property type="entry name" value="RNA_CPDase"/>
</dbReference>
<dbReference type="InterPro" id="IPR014051">
    <property type="entry name" value="Phosphoesterase_HXTX"/>
</dbReference>
<feature type="short sequence motif" description="HXTX 2" evidence="2">
    <location>
        <begin position="124"/>
        <end position="127"/>
    </location>
</feature>
<dbReference type="NCBIfam" id="TIGR02258">
    <property type="entry name" value="2_5_ligase"/>
    <property type="match status" value="1"/>
</dbReference>
<dbReference type="RefSeq" id="WP_206561114.1">
    <property type="nucleotide sequence ID" value="NZ_JAFKCZ010000009.1"/>
</dbReference>
<evidence type="ECO:0000259" key="3">
    <source>
        <dbReference type="Pfam" id="PF02834"/>
    </source>
</evidence>
<dbReference type="SUPFAM" id="SSF55144">
    <property type="entry name" value="LigT-like"/>
    <property type="match status" value="1"/>
</dbReference>
<dbReference type="PANTHER" id="PTHR35561:SF1">
    <property type="entry name" value="RNA 2',3'-CYCLIC PHOSPHODIESTERASE"/>
    <property type="match status" value="1"/>
</dbReference>
<dbReference type="Pfam" id="PF02834">
    <property type="entry name" value="LigT_PEase"/>
    <property type="match status" value="1"/>
</dbReference>
<comment type="similarity">
    <text evidence="2">Belongs to the 2H phosphoesterase superfamily. ThpR family.</text>
</comment>
<proteinExistence type="inferred from homology"/>
<feature type="domain" description="Phosphoesterase HXTX" evidence="3">
    <location>
        <begin position="90"/>
        <end position="165"/>
    </location>
</feature>
<comment type="caution">
    <text evidence="4">The sequence shown here is derived from an EMBL/GenBank/DDBJ whole genome shotgun (WGS) entry which is preliminary data.</text>
</comment>
<organism evidence="4 5">
    <name type="scientific">Parahaliea mediterranea</name>
    <dbReference type="NCBI Taxonomy" id="651086"/>
    <lineage>
        <taxon>Bacteria</taxon>
        <taxon>Pseudomonadati</taxon>
        <taxon>Pseudomonadota</taxon>
        <taxon>Gammaproteobacteria</taxon>
        <taxon>Cellvibrionales</taxon>
        <taxon>Halieaceae</taxon>
        <taxon>Parahaliea</taxon>
    </lineage>
</organism>
<keyword evidence="1 2" id="KW-0378">Hydrolase</keyword>
<protein>
    <recommendedName>
        <fullName evidence="2">RNA 2',3'-cyclic phosphodiesterase</fullName>
        <shortName evidence="2">RNA 2',3'-CPDase</shortName>
        <ecNumber evidence="2">3.1.4.58</ecNumber>
    </recommendedName>
</protein>
<feature type="active site" description="Proton acceptor" evidence="2">
    <location>
        <position position="124"/>
    </location>
</feature>
<dbReference type="Proteomes" id="UP000664303">
    <property type="component" value="Unassembled WGS sequence"/>
</dbReference>
<reference evidence="4" key="1">
    <citation type="submission" date="2021-02" db="EMBL/GenBank/DDBJ databases">
        <title>PHA producing bacteria isolated from coastal sediment in Guangdong, Shenzhen.</title>
        <authorList>
            <person name="Zheng W."/>
            <person name="Yu S."/>
            <person name="Huang Y."/>
        </authorList>
    </citation>
    <scope>NUCLEOTIDE SEQUENCE</scope>
    <source>
        <strain evidence="4">TN14-10</strain>
    </source>
</reference>